<reference evidence="2 3" key="1">
    <citation type="submission" date="2019-04" db="EMBL/GenBank/DDBJ databases">
        <authorList>
            <person name="Van Vliet M D."/>
        </authorList>
    </citation>
    <scope>NUCLEOTIDE SEQUENCE [LARGE SCALE GENOMIC DNA]</scope>
    <source>
        <strain evidence="2 3">F1</strain>
    </source>
</reference>
<dbReference type="PANTHER" id="PTHR47099:SF1">
    <property type="entry name" value="METHYLCOBAMIDE:COM METHYLTRANSFERASE MTBA"/>
    <property type="match status" value="1"/>
</dbReference>
<proteinExistence type="predicted"/>
<dbReference type="GO" id="GO:0004853">
    <property type="term" value="F:uroporphyrinogen decarboxylase activity"/>
    <property type="evidence" value="ECO:0007669"/>
    <property type="project" value="InterPro"/>
</dbReference>
<name>A0A6C2U841_PONDE</name>
<keyword evidence="3" id="KW-1185">Reference proteome</keyword>
<sequence length="135" mass="15059">MMLMAMAEAFGEMPHRYASWIQQYFDALTDSDAPCVMIHDDIAKVGVDGLIMEPTTDMAYIAENYGKPHAFVGNADTRILLGGTKEEIRAEVQRCMDIGKKYPGFIMAIGNHIPANTPVENALYHNEAHEELAKR</sequence>
<gene>
    <name evidence="2" type="ORF">PDESU_04485</name>
</gene>
<dbReference type="InterPro" id="IPR038071">
    <property type="entry name" value="UROD/MetE-like_sf"/>
</dbReference>
<evidence type="ECO:0000313" key="2">
    <source>
        <dbReference type="EMBL" id="VGO15897.1"/>
    </source>
</evidence>
<feature type="domain" description="Uroporphyrinogen decarboxylase (URO-D)" evidence="1">
    <location>
        <begin position="37"/>
        <end position="125"/>
    </location>
</feature>
<protein>
    <recommendedName>
        <fullName evidence="1">Uroporphyrinogen decarboxylase (URO-D) domain-containing protein</fullName>
    </recommendedName>
</protein>
<evidence type="ECO:0000259" key="1">
    <source>
        <dbReference type="Pfam" id="PF01208"/>
    </source>
</evidence>
<dbReference type="InterPro" id="IPR000257">
    <property type="entry name" value="Uroporphyrinogen_deCOase"/>
</dbReference>
<dbReference type="SUPFAM" id="SSF51726">
    <property type="entry name" value="UROD/MetE-like"/>
    <property type="match status" value="1"/>
</dbReference>
<dbReference type="Proteomes" id="UP000366872">
    <property type="component" value="Unassembled WGS sequence"/>
</dbReference>
<dbReference type="Pfam" id="PF01208">
    <property type="entry name" value="URO-D"/>
    <property type="match status" value="1"/>
</dbReference>
<dbReference type="InterPro" id="IPR052024">
    <property type="entry name" value="Methanogen_methyltrans"/>
</dbReference>
<dbReference type="GO" id="GO:0006779">
    <property type="term" value="P:porphyrin-containing compound biosynthetic process"/>
    <property type="evidence" value="ECO:0007669"/>
    <property type="project" value="InterPro"/>
</dbReference>
<accession>A0A6C2U841</accession>
<dbReference type="EMBL" id="CAAHFG010000003">
    <property type="protein sequence ID" value="VGO15897.1"/>
    <property type="molecule type" value="Genomic_DNA"/>
</dbReference>
<organism evidence="2 3">
    <name type="scientific">Pontiella desulfatans</name>
    <dbReference type="NCBI Taxonomy" id="2750659"/>
    <lineage>
        <taxon>Bacteria</taxon>
        <taxon>Pseudomonadati</taxon>
        <taxon>Kiritimatiellota</taxon>
        <taxon>Kiritimatiellia</taxon>
        <taxon>Kiritimatiellales</taxon>
        <taxon>Pontiellaceae</taxon>
        <taxon>Pontiella</taxon>
    </lineage>
</organism>
<dbReference type="AlphaFoldDB" id="A0A6C2U841"/>
<dbReference type="PANTHER" id="PTHR47099">
    <property type="entry name" value="METHYLCOBAMIDE:COM METHYLTRANSFERASE MTBA"/>
    <property type="match status" value="1"/>
</dbReference>
<dbReference type="Gene3D" id="3.20.20.210">
    <property type="match status" value="1"/>
</dbReference>
<evidence type="ECO:0000313" key="3">
    <source>
        <dbReference type="Proteomes" id="UP000366872"/>
    </source>
</evidence>
<dbReference type="RefSeq" id="WP_136081461.1">
    <property type="nucleotide sequence ID" value="NZ_CAAHFG010000003.1"/>
</dbReference>